<proteinExistence type="predicted"/>
<evidence type="ECO:0000313" key="2">
    <source>
        <dbReference type="EMBL" id="TCL42911.1"/>
    </source>
</evidence>
<organism evidence="2 3">
    <name type="scientific">Harryflintia acetispora</name>
    <dbReference type="NCBI Taxonomy" id="1849041"/>
    <lineage>
        <taxon>Bacteria</taxon>
        <taxon>Bacillati</taxon>
        <taxon>Bacillota</taxon>
        <taxon>Clostridia</taxon>
        <taxon>Eubacteriales</taxon>
        <taxon>Oscillospiraceae</taxon>
        <taxon>Harryflintia</taxon>
    </lineage>
</organism>
<comment type="caution">
    <text evidence="2">The sequence shown here is derived from an EMBL/GenBank/DDBJ whole genome shotgun (WGS) entry which is preliminary data.</text>
</comment>
<feature type="transmembrane region" description="Helical" evidence="1">
    <location>
        <begin position="62"/>
        <end position="84"/>
    </location>
</feature>
<accession>A0A9X8UIA5</accession>
<keyword evidence="1" id="KW-0472">Membrane</keyword>
<keyword evidence="1" id="KW-1133">Transmembrane helix</keyword>
<dbReference type="EMBL" id="SLUK01000007">
    <property type="protein sequence ID" value="TCL42911.1"/>
    <property type="molecule type" value="Genomic_DNA"/>
</dbReference>
<reference evidence="2 3" key="1">
    <citation type="submission" date="2019-03" db="EMBL/GenBank/DDBJ databases">
        <title>Genomic Encyclopedia of Type Strains, Phase IV (KMG-IV): sequencing the most valuable type-strain genomes for metagenomic binning, comparative biology and taxonomic classification.</title>
        <authorList>
            <person name="Goeker M."/>
        </authorList>
    </citation>
    <scope>NUCLEOTIDE SEQUENCE [LARGE SCALE GENOMIC DNA]</scope>
    <source>
        <strain evidence="2 3">DSM 100433</strain>
    </source>
</reference>
<keyword evidence="1" id="KW-0812">Transmembrane</keyword>
<gene>
    <name evidence="2" type="ORF">EDD78_10712</name>
</gene>
<name>A0A9X8UIA5_9FIRM</name>
<dbReference type="RefSeq" id="WP_079700092.1">
    <property type="nucleotide sequence ID" value="NZ_JADNAH010000085.1"/>
</dbReference>
<feature type="transmembrane region" description="Helical" evidence="1">
    <location>
        <begin position="96"/>
        <end position="119"/>
    </location>
</feature>
<protein>
    <submittedName>
        <fullName evidence="2">Uncharacterized protein</fullName>
    </submittedName>
</protein>
<dbReference type="AlphaFoldDB" id="A0A9X8UIA5"/>
<keyword evidence="3" id="KW-1185">Reference proteome</keyword>
<evidence type="ECO:0000256" key="1">
    <source>
        <dbReference type="SAM" id="Phobius"/>
    </source>
</evidence>
<sequence length="120" mass="13092">MMFMECVAIIAVIAILIFMTARSGRREMALSMLPLLIVPGFYLLSAPLSKVIDPLLPAIPRFAIAVGITVIGLVIACVLFGMLCGNYPTKRARRGYLWMCAGFSTILTVVLLYNVIVVLV</sequence>
<evidence type="ECO:0000313" key="3">
    <source>
        <dbReference type="Proteomes" id="UP000294682"/>
    </source>
</evidence>
<dbReference type="Proteomes" id="UP000294682">
    <property type="component" value="Unassembled WGS sequence"/>
</dbReference>